<proteinExistence type="predicted"/>
<comment type="cofactor">
    <cofactor evidence="1">
        <name>FAD</name>
        <dbReference type="ChEBI" id="CHEBI:57692"/>
    </cofactor>
</comment>
<dbReference type="Pfam" id="PF21274">
    <property type="entry name" value="Rng_hyd_C"/>
    <property type="match status" value="1"/>
</dbReference>
<dbReference type="Pfam" id="PF01494">
    <property type="entry name" value="FAD_binding_3"/>
    <property type="match status" value="1"/>
</dbReference>
<dbReference type="PANTHER" id="PTHR43004:SF19">
    <property type="entry name" value="BINDING MONOOXYGENASE, PUTATIVE (JCVI)-RELATED"/>
    <property type="match status" value="1"/>
</dbReference>
<dbReference type="Gene3D" id="3.40.30.120">
    <property type="match status" value="1"/>
</dbReference>
<feature type="domain" description="FAD-binding" evidence="4">
    <location>
        <begin position="16"/>
        <end position="357"/>
    </location>
</feature>
<dbReference type="KEGG" id="scy:SCATT_p05940"/>
<evidence type="ECO:0000313" key="5">
    <source>
        <dbReference type="EMBL" id="AEW98787.1"/>
    </source>
</evidence>
<dbReference type="Proteomes" id="UP000007842">
    <property type="component" value="Plasmid pSCATT"/>
</dbReference>
<name>G8XGW0_STREN</name>
<dbReference type="PANTHER" id="PTHR43004">
    <property type="entry name" value="TRK SYSTEM POTASSIUM UPTAKE PROTEIN"/>
    <property type="match status" value="1"/>
</dbReference>
<evidence type="ECO:0000259" key="4">
    <source>
        <dbReference type="Pfam" id="PF01494"/>
    </source>
</evidence>
<keyword evidence="6" id="KW-1185">Reference proteome</keyword>
<dbReference type="EMBL" id="CP003229">
    <property type="protein sequence ID" value="AEW98787.1"/>
    <property type="molecule type" value="Genomic_DNA"/>
</dbReference>
<gene>
    <name evidence="5" type="ordered locus">SCATT_p05940</name>
</gene>
<dbReference type="OrthoDB" id="8670884at2"/>
<reference evidence="6" key="1">
    <citation type="submission" date="2011-12" db="EMBL/GenBank/DDBJ databases">
        <title>Complete genome sequence of Streptomyces cattleya strain DSM 46488.</title>
        <authorList>
            <person name="Ou H.-Y."/>
            <person name="Li P."/>
            <person name="Zhao C."/>
            <person name="O'Hagan D."/>
            <person name="Deng Z."/>
        </authorList>
    </citation>
    <scope>NUCLEOTIDE SEQUENCE [LARGE SCALE GENOMIC DNA]</scope>
    <source>
        <strain evidence="6">ATCC 35852 / DSM 46488 / JCM 4925 / NBRC 14057 / NRRL 8057</strain>
        <plasmid evidence="6">Plasmid pSCATT</plasmid>
    </source>
</reference>
<dbReference type="AlphaFoldDB" id="G8XGW0"/>
<dbReference type="HOGENOM" id="CLU_009665_20_1_11"/>
<dbReference type="PRINTS" id="PR00420">
    <property type="entry name" value="RNGMNOXGNASE"/>
</dbReference>
<dbReference type="GO" id="GO:0016709">
    <property type="term" value="F:oxidoreductase activity, acting on paired donors, with incorporation or reduction of molecular oxygen, NAD(P)H as one donor, and incorporation of one atom of oxygen"/>
    <property type="evidence" value="ECO:0007669"/>
    <property type="project" value="UniProtKB-ARBA"/>
</dbReference>
<evidence type="ECO:0000256" key="3">
    <source>
        <dbReference type="ARBA" id="ARBA00022827"/>
    </source>
</evidence>
<dbReference type="Gene3D" id="3.50.50.60">
    <property type="entry name" value="FAD/NAD(P)-binding domain"/>
    <property type="match status" value="2"/>
</dbReference>
<keyword evidence="3" id="KW-0274">FAD</keyword>
<organism evidence="5 6">
    <name type="scientific">Streptantibioticus cattleyicolor (strain ATCC 35852 / DSM 46488 / JCM 4925 / NBRC 14057 / NRRL 8057)</name>
    <name type="common">Streptomyces cattleya</name>
    <dbReference type="NCBI Taxonomy" id="1003195"/>
    <lineage>
        <taxon>Bacteria</taxon>
        <taxon>Bacillati</taxon>
        <taxon>Actinomycetota</taxon>
        <taxon>Actinomycetes</taxon>
        <taxon>Kitasatosporales</taxon>
        <taxon>Streptomycetaceae</taxon>
        <taxon>Streptantibioticus</taxon>
    </lineage>
</organism>
<evidence type="ECO:0000313" key="6">
    <source>
        <dbReference type="Proteomes" id="UP000007842"/>
    </source>
</evidence>
<evidence type="ECO:0000256" key="1">
    <source>
        <dbReference type="ARBA" id="ARBA00001974"/>
    </source>
</evidence>
<protein>
    <submittedName>
        <fullName evidence="5">Putative polyketide oxygenase/hydroxylase</fullName>
    </submittedName>
</protein>
<dbReference type="PATRIC" id="fig|1003195.29.peg.6391"/>
<keyword evidence="5" id="KW-0614">Plasmid</keyword>
<accession>G8XGW0</accession>
<dbReference type="InterPro" id="IPR036188">
    <property type="entry name" value="FAD/NAD-bd_sf"/>
</dbReference>
<sequence length="515" mass="55352">MSAARNSPVSEGSRRYDVVIAGGGPVGLLLACELGLRGIPTLVLERLPPGRDEPRALALHPRTQQILDRRGLLDDFRAAQERAGGWAFFRRHIDNSAPRGHFAGIWRLGRAESVEALPAGLFVQREDIKAILAGRAAGLGVTIRHGAEVTGVRQTADEVVAEVRDDSGESVVRARYLVGCDGGRSTVRGAVGIAFPGTEPTSVSRMALATVPQDADLPTGWVRTATGWFMRMPDGRIAATEWDVPEDLSTPPTLEEFNASVQRVTGSRTALTDPKFVSRFTDATRQAERYRAGRVFLAGDAAHIHFPAGGQGVNLGLQDAVNLGWKLAARCAGHAPDALLDTYYTERAPVAARVLHNTRAQSALMRPGQDTDALRDLFSDLMEIPEVNSRLSALIYGNDIRCPVPGAAHPMAGAFVPDTALATADGPVRLAERLRSGRPLLLDLGDGAQDAAHPWRDRVDLVPATSPDLDVRALLIRPDGYALWASDRPDALAAGRDDEGLRTVLTEWFGAPLDD</sequence>
<dbReference type="GO" id="GO:0071949">
    <property type="term" value="F:FAD binding"/>
    <property type="evidence" value="ECO:0007669"/>
    <property type="project" value="InterPro"/>
</dbReference>
<dbReference type="SUPFAM" id="SSF51905">
    <property type="entry name" value="FAD/NAD(P)-binding domain"/>
    <property type="match status" value="1"/>
</dbReference>
<keyword evidence="2" id="KW-0285">Flavoprotein</keyword>
<dbReference type="InterPro" id="IPR050641">
    <property type="entry name" value="RIFMO-like"/>
</dbReference>
<evidence type="ECO:0000256" key="2">
    <source>
        <dbReference type="ARBA" id="ARBA00022630"/>
    </source>
</evidence>
<dbReference type="PROSITE" id="PS51257">
    <property type="entry name" value="PROKAR_LIPOPROTEIN"/>
    <property type="match status" value="1"/>
</dbReference>
<geneLocation type="plasmid" evidence="5 6">
    <name>pSCATT</name>
</geneLocation>
<dbReference type="InterPro" id="IPR002938">
    <property type="entry name" value="FAD-bd"/>
</dbReference>